<sequence length="287" mass="31464">MSEMSVAEALGCAAELAELSDTPRLDIELLLCDVLGKSRSWLFTWPDAKLSADQQERFKQLLTRRMQGEPVAHLLGYRDFWTLRLRVSPDTLIPRPDTETLVELALQLLPDRPARVADLGTGTGAIALALASERPRWQLIATDLNAGAVALARSNAQACHLANVEVLAGSWCQPLSGYFDLIVSNPPYIDPNDPHLRQGDVRFEPLSALVAEDRGMADLCLIAEQARAFLRPGGWLLFEHGYDQGAAVRALLQSLGYVDVRTERDLGGNERVTQGLWRGGKGGIDAQ</sequence>
<evidence type="ECO:0000313" key="8">
    <source>
        <dbReference type="EMBL" id="MBA4503199.1"/>
    </source>
</evidence>
<dbReference type="Gene3D" id="3.40.50.150">
    <property type="entry name" value="Vaccinia Virus protein VP39"/>
    <property type="match status" value="1"/>
</dbReference>
<gene>
    <name evidence="5 8" type="primary">prmC</name>
    <name evidence="8" type="ORF">H1S06_12600</name>
</gene>
<keyword evidence="9" id="KW-1185">Reference proteome</keyword>
<protein>
    <recommendedName>
        <fullName evidence="5">Release factor glutamine methyltransferase</fullName>
        <shortName evidence="5">RF MTase</shortName>
        <ecNumber evidence="5">2.1.1.297</ecNumber>
    </recommendedName>
    <alternativeName>
        <fullName evidence="5">N5-glutamine methyltransferase PrmC</fullName>
    </alternativeName>
    <alternativeName>
        <fullName evidence="5">Protein-(glutamine-N5) MTase PrmC</fullName>
    </alternativeName>
    <alternativeName>
        <fullName evidence="5">Protein-glutamine N-methyltransferase PrmC</fullName>
    </alternativeName>
</protein>
<keyword evidence="3 5" id="KW-0949">S-adenosyl-L-methionine</keyword>
<dbReference type="NCBIfam" id="TIGR00536">
    <property type="entry name" value="hemK_fam"/>
    <property type="match status" value="1"/>
</dbReference>
<feature type="binding site" evidence="5">
    <location>
        <position position="143"/>
    </location>
    <ligand>
        <name>S-adenosyl-L-methionine</name>
        <dbReference type="ChEBI" id="CHEBI:59789"/>
    </ligand>
</feature>
<dbReference type="HAMAP" id="MF_02126">
    <property type="entry name" value="RF_methyltr_PrmC"/>
    <property type="match status" value="1"/>
</dbReference>
<feature type="binding site" evidence="5">
    <location>
        <begin position="185"/>
        <end position="188"/>
    </location>
    <ligand>
        <name>substrate</name>
    </ligand>
</feature>
<comment type="caution">
    <text evidence="8">The sequence shown here is derived from an EMBL/GenBank/DDBJ whole genome shotgun (WGS) entry which is preliminary data.</text>
</comment>
<accession>A0A7W1WZP0</accession>
<evidence type="ECO:0000256" key="3">
    <source>
        <dbReference type="ARBA" id="ARBA00022691"/>
    </source>
</evidence>
<dbReference type="InterPro" id="IPR050320">
    <property type="entry name" value="N5-glutamine_MTase"/>
</dbReference>
<evidence type="ECO:0000256" key="1">
    <source>
        <dbReference type="ARBA" id="ARBA00022603"/>
    </source>
</evidence>
<evidence type="ECO:0000259" key="7">
    <source>
        <dbReference type="Pfam" id="PF17827"/>
    </source>
</evidence>
<name>A0A7W1WZP0_9GAMM</name>
<evidence type="ECO:0000256" key="4">
    <source>
        <dbReference type="ARBA" id="ARBA00048391"/>
    </source>
</evidence>
<dbReference type="GO" id="GO:0003676">
    <property type="term" value="F:nucleic acid binding"/>
    <property type="evidence" value="ECO:0007669"/>
    <property type="project" value="InterPro"/>
</dbReference>
<dbReference type="GO" id="GO:0032259">
    <property type="term" value="P:methylation"/>
    <property type="evidence" value="ECO:0007669"/>
    <property type="project" value="UniProtKB-KW"/>
</dbReference>
<dbReference type="InterPro" id="IPR004556">
    <property type="entry name" value="HemK-like"/>
</dbReference>
<dbReference type="Proteomes" id="UP000538931">
    <property type="component" value="Unassembled WGS sequence"/>
</dbReference>
<dbReference type="GO" id="GO:0102559">
    <property type="term" value="F:peptide chain release factor N(5)-glutamine methyltransferase activity"/>
    <property type="evidence" value="ECO:0007669"/>
    <property type="project" value="UniProtKB-EC"/>
</dbReference>
<feature type="domain" description="Release factor glutamine methyltransferase N-terminal" evidence="7">
    <location>
        <begin position="13"/>
        <end position="76"/>
    </location>
</feature>
<evidence type="ECO:0000256" key="5">
    <source>
        <dbReference type="HAMAP-Rule" id="MF_02126"/>
    </source>
</evidence>
<dbReference type="Pfam" id="PF17827">
    <property type="entry name" value="PrmC_N"/>
    <property type="match status" value="1"/>
</dbReference>
<dbReference type="AlphaFoldDB" id="A0A7W1WZP0"/>
<reference evidence="8 9" key="1">
    <citation type="submission" date="2020-07" db="EMBL/GenBank/DDBJ databases">
        <title>Bacterium isolated from marien macroalgae.</title>
        <authorList>
            <person name="Zhu K."/>
            <person name="Lu D."/>
            <person name="Du Z."/>
        </authorList>
    </citation>
    <scope>NUCLEOTIDE SEQUENCE [LARGE SCALE GENOMIC DNA]</scope>
    <source>
        <strain evidence="8 9">3-1745</strain>
    </source>
</reference>
<evidence type="ECO:0000256" key="2">
    <source>
        <dbReference type="ARBA" id="ARBA00022679"/>
    </source>
</evidence>
<comment type="function">
    <text evidence="5">Methylates the class 1 translation termination release factors RF1/PrfA and RF2/PrfB on the glutamine residue of the universally conserved GGQ motif.</text>
</comment>
<feature type="domain" description="Methyltransferase small" evidence="6">
    <location>
        <begin position="104"/>
        <end position="191"/>
    </location>
</feature>
<proteinExistence type="inferred from homology"/>
<dbReference type="EMBL" id="JACEMT010000052">
    <property type="protein sequence ID" value="MBA4503199.1"/>
    <property type="molecule type" value="Genomic_DNA"/>
</dbReference>
<dbReference type="NCBIfam" id="TIGR03534">
    <property type="entry name" value="RF_mod_PrmC"/>
    <property type="match status" value="1"/>
</dbReference>
<dbReference type="InterPro" id="IPR029063">
    <property type="entry name" value="SAM-dependent_MTases_sf"/>
</dbReference>
<dbReference type="SUPFAM" id="SSF53335">
    <property type="entry name" value="S-adenosyl-L-methionine-dependent methyltransferases"/>
    <property type="match status" value="1"/>
</dbReference>
<keyword evidence="2 5" id="KW-0808">Transferase</keyword>
<organism evidence="8 9">
    <name type="scientific">Marinobacterium marinum</name>
    <dbReference type="NCBI Taxonomy" id="2756129"/>
    <lineage>
        <taxon>Bacteria</taxon>
        <taxon>Pseudomonadati</taxon>
        <taxon>Pseudomonadota</taxon>
        <taxon>Gammaproteobacteria</taxon>
        <taxon>Oceanospirillales</taxon>
        <taxon>Oceanospirillaceae</taxon>
        <taxon>Marinobacterium</taxon>
    </lineage>
</organism>
<keyword evidence="1 5" id="KW-0489">Methyltransferase</keyword>
<dbReference type="CDD" id="cd02440">
    <property type="entry name" value="AdoMet_MTases"/>
    <property type="match status" value="1"/>
</dbReference>
<comment type="similarity">
    <text evidence="5">Belongs to the protein N5-glutamine methyltransferase family. PrmC subfamily.</text>
</comment>
<dbReference type="Gene3D" id="1.10.8.10">
    <property type="entry name" value="DNA helicase RuvA subunit, C-terminal domain"/>
    <property type="match status" value="1"/>
</dbReference>
<feature type="binding site" evidence="5">
    <location>
        <begin position="120"/>
        <end position="124"/>
    </location>
    <ligand>
        <name>S-adenosyl-L-methionine</name>
        <dbReference type="ChEBI" id="CHEBI:59789"/>
    </ligand>
</feature>
<dbReference type="PANTHER" id="PTHR18895">
    <property type="entry name" value="HEMK METHYLTRANSFERASE"/>
    <property type="match status" value="1"/>
</dbReference>
<evidence type="ECO:0000259" key="6">
    <source>
        <dbReference type="Pfam" id="PF05175"/>
    </source>
</evidence>
<dbReference type="EC" id="2.1.1.297" evidence="5"/>
<dbReference type="InterPro" id="IPR040758">
    <property type="entry name" value="PrmC_N"/>
</dbReference>
<evidence type="ECO:0000313" key="9">
    <source>
        <dbReference type="Proteomes" id="UP000538931"/>
    </source>
</evidence>
<feature type="binding site" evidence="5">
    <location>
        <position position="171"/>
    </location>
    <ligand>
        <name>S-adenosyl-L-methionine</name>
        <dbReference type="ChEBI" id="CHEBI:59789"/>
    </ligand>
</feature>
<dbReference type="InterPro" id="IPR007848">
    <property type="entry name" value="Small_mtfrase_dom"/>
</dbReference>
<feature type="binding site" evidence="5">
    <location>
        <position position="185"/>
    </location>
    <ligand>
        <name>S-adenosyl-L-methionine</name>
        <dbReference type="ChEBI" id="CHEBI:59789"/>
    </ligand>
</feature>
<dbReference type="Pfam" id="PF05175">
    <property type="entry name" value="MTS"/>
    <property type="match status" value="1"/>
</dbReference>
<dbReference type="PROSITE" id="PS00092">
    <property type="entry name" value="N6_MTASE"/>
    <property type="match status" value="1"/>
</dbReference>
<dbReference type="InterPro" id="IPR019874">
    <property type="entry name" value="RF_methyltr_PrmC"/>
</dbReference>
<dbReference type="InterPro" id="IPR002052">
    <property type="entry name" value="DNA_methylase_N6_adenine_CS"/>
</dbReference>
<dbReference type="FunFam" id="3.40.50.150:FF:000053">
    <property type="entry name" value="Release factor glutamine methyltransferase"/>
    <property type="match status" value="1"/>
</dbReference>
<dbReference type="PANTHER" id="PTHR18895:SF74">
    <property type="entry name" value="MTRF1L RELEASE FACTOR GLUTAMINE METHYLTRANSFERASE"/>
    <property type="match status" value="1"/>
</dbReference>
<comment type="catalytic activity">
    <reaction evidence="4 5">
        <text>L-glutaminyl-[peptide chain release factor] + S-adenosyl-L-methionine = N(5)-methyl-L-glutaminyl-[peptide chain release factor] + S-adenosyl-L-homocysteine + H(+)</text>
        <dbReference type="Rhea" id="RHEA:42896"/>
        <dbReference type="Rhea" id="RHEA-COMP:10271"/>
        <dbReference type="Rhea" id="RHEA-COMP:10272"/>
        <dbReference type="ChEBI" id="CHEBI:15378"/>
        <dbReference type="ChEBI" id="CHEBI:30011"/>
        <dbReference type="ChEBI" id="CHEBI:57856"/>
        <dbReference type="ChEBI" id="CHEBI:59789"/>
        <dbReference type="ChEBI" id="CHEBI:61891"/>
        <dbReference type="EC" id="2.1.1.297"/>
    </reaction>
</comment>